<feature type="region of interest" description="Disordered" evidence="5">
    <location>
        <begin position="514"/>
        <end position="690"/>
    </location>
</feature>
<dbReference type="Pfam" id="PF06687">
    <property type="entry name" value="SUR7"/>
    <property type="match status" value="1"/>
</dbReference>
<dbReference type="Proteomes" id="UP000053573">
    <property type="component" value="Unassembled WGS sequence"/>
</dbReference>
<dbReference type="PANTHER" id="PTHR28013:SF3">
    <property type="entry name" value="PROTEIN DCV1-RELATED"/>
    <property type="match status" value="1"/>
</dbReference>
<dbReference type="PANTHER" id="PTHR28013">
    <property type="entry name" value="PROTEIN DCV1-RELATED"/>
    <property type="match status" value="1"/>
</dbReference>
<feature type="region of interest" description="Disordered" evidence="5">
    <location>
        <begin position="209"/>
        <end position="431"/>
    </location>
</feature>
<dbReference type="GO" id="GO:0035838">
    <property type="term" value="C:growing cell tip"/>
    <property type="evidence" value="ECO:0007669"/>
    <property type="project" value="TreeGrafter"/>
</dbReference>
<name>A0A0H1BXQ8_9EURO</name>
<evidence type="ECO:0000256" key="2">
    <source>
        <dbReference type="ARBA" id="ARBA00022692"/>
    </source>
</evidence>
<dbReference type="EMBL" id="LDEV01000009">
    <property type="protein sequence ID" value="KLJ13846.1"/>
    <property type="molecule type" value="Genomic_DNA"/>
</dbReference>
<organism evidence="8 9">
    <name type="scientific">Blastomyces silverae</name>
    <dbReference type="NCBI Taxonomy" id="2060906"/>
    <lineage>
        <taxon>Eukaryota</taxon>
        <taxon>Fungi</taxon>
        <taxon>Dikarya</taxon>
        <taxon>Ascomycota</taxon>
        <taxon>Pezizomycotina</taxon>
        <taxon>Eurotiomycetes</taxon>
        <taxon>Eurotiomycetidae</taxon>
        <taxon>Onygenales</taxon>
        <taxon>Ajellomycetaceae</taxon>
        <taxon>Blastomyces</taxon>
    </lineage>
</organism>
<evidence type="ECO:0000256" key="3">
    <source>
        <dbReference type="ARBA" id="ARBA00022989"/>
    </source>
</evidence>
<evidence type="ECO:0000313" key="8">
    <source>
        <dbReference type="EMBL" id="KLJ13846.1"/>
    </source>
</evidence>
<dbReference type="InterPro" id="IPR009571">
    <property type="entry name" value="SUR7/Rim9-like_fungi"/>
</dbReference>
<dbReference type="STRING" id="2060906.A0A0H1BXQ8"/>
<reference evidence="9" key="1">
    <citation type="journal article" date="2015" name="PLoS Genet.">
        <title>The dynamic genome and transcriptome of the human fungal pathogen Blastomyces and close relative Emmonsia.</title>
        <authorList>
            <person name="Munoz J.F."/>
            <person name="Gauthier G.M."/>
            <person name="Desjardins C.A."/>
            <person name="Gallo J.E."/>
            <person name="Holder J."/>
            <person name="Sullivan T.D."/>
            <person name="Marty A.J."/>
            <person name="Carmen J.C."/>
            <person name="Chen Z."/>
            <person name="Ding L."/>
            <person name="Gujja S."/>
            <person name="Magrini V."/>
            <person name="Misas E."/>
            <person name="Mitreva M."/>
            <person name="Priest M."/>
            <person name="Saif S."/>
            <person name="Whiston E.A."/>
            <person name="Young S."/>
            <person name="Zeng Q."/>
            <person name="Goldman W.E."/>
            <person name="Mardis E.R."/>
            <person name="Taylor J.W."/>
            <person name="McEwen J.G."/>
            <person name="Clay O.K."/>
            <person name="Klein B.S."/>
            <person name="Cuomo C.A."/>
        </authorList>
    </citation>
    <scope>NUCLEOTIDE SEQUENCE [LARGE SCALE GENOMIC DNA]</scope>
    <source>
        <strain evidence="9">UAMH 139</strain>
    </source>
</reference>
<feature type="compositionally biased region" description="Polar residues" evidence="5">
    <location>
        <begin position="253"/>
        <end position="264"/>
    </location>
</feature>
<protein>
    <recommendedName>
        <fullName evidence="10">Pali-domain-containing protein</fullName>
    </recommendedName>
</protein>
<sequence length="690" mass="73957">MLLRPATPLSVLLLTAFVLLLLSVLSTPVVKSIPLASVDDIKFGIFGYCLGSDCTPIHVGYTSNGPFNDASRDGDFSLPSSVRHSLSSLLIVHPVAAFLTLTCFGLAAAAHFHSPSHSPRYLLGLLILLLPTLLVSLLAFLVDILLFVPHLEWGGWVVLAATILITASGVLTCAMRRTLVSRKARKKRIAENAEMSGENFYNRQNVLKLDPPPVITNQNEVSMDSTSSPDSLPAFARFEANSRTPDDDRRPLNSGTPTSTSPDGANNIRLPGDRRSPPAHEGRPYNPPVDEYGNPLPPGVTGFGPPQMRGPRSDPRLRNQYSNSSMGSQRGRGHAYGPPRGRGGYPMRGRGGSYRGPRGPPHHGYGMHGRGGPTGRGMMRGGRGPPPGYPPDVLDAYGPYGASPPNPDGYGNPGSHADYGYDGARGPSPVGPGYSSGQDFEMQPGLGASSVADHGRDLHIPMDNTVARGIVGPHPEEQVNHHDRNPISPYNEQVEYIPPRAAWEEPLREPTLPVIARQSPSPHGQAYESRSLERLAGDTAQPPIARSTSRGDYYEDVEPRFAEPGDVPAALTPGALGELQPRTSFEDLPEGAHSPAASETSHFTSISQRGVNPKWRSPEAEIRRDKQRRQDMLLGNNPDFELPAGRGRGGGLGSRRKPAAPAMPSIPATPPLLNNGPNDGGGRYPTPTPQ</sequence>
<keyword evidence="9" id="KW-1185">Reference proteome</keyword>
<evidence type="ECO:0000256" key="1">
    <source>
        <dbReference type="ARBA" id="ARBA00004141"/>
    </source>
</evidence>
<feature type="transmembrane region" description="Helical" evidence="6">
    <location>
        <begin position="86"/>
        <end position="109"/>
    </location>
</feature>
<evidence type="ECO:0000256" key="6">
    <source>
        <dbReference type="SAM" id="Phobius"/>
    </source>
</evidence>
<feature type="compositionally biased region" description="Polar residues" evidence="5">
    <location>
        <begin position="215"/>
        <end position="230"/>
    </location>
</feature>
<keyword evidence="2 6" id="KW-0812">Transmembrane</keyword>
<feature type="compositionally biased region" description="Basic and acidic residues" evidence="5">
    <location>
        <begin position="616"/>
        <end position="631"/>
    </location>
</feature>
<comment type="subcellular location">
    <subcellularLocation>
        <location evidence="1">Membrane</location>
        <topology evidence="1">Multi-pass membrane protein</topology>
    </subcellularLocation>
</comment>
<evidence type="ECO:0000313" key="9">
    <source>
        <dbReference type="Proteomes" id="UP000053573"/>
    </source>
</evidence>
<evidence type="ECO:0000256" key="7">
    <source>
        <dbReference type="SAM" id="SignalP"/>
    </source>
</evidence>
<feature type="compositionally biased region" description="Gly residues" evidence="5">
    <location>
        <begin position="340"/>
        <end position="354"/>
    </location>
</feature>
<comment type="caution">
    <text evidence="8">The sequence shown here is derived from an EMBL/GenBank/DDBJ whole genome shotgun (WGS) entry which is preliminary data.</text>
</comment>
<dbReference type="AlphaFoldDB" id="A0A0H1BXQ8"/>
<feature type="signal peptide" evidence="7">
    <location>
        <begin position="1"/>
        <end position="26"/>
    </location>
</feature>
<dbReference type="InterPro" id="IPR051380">
    <property type="entry name" value="pH-response_reg_palI/RIM9"/>
</dbReference>
<dbReference type="OrthoDB" id="2354757at2759"/>
<gene>
    <name evidence="8" type="ORF">EMPG_11228</name>
</gene>
<accession>A0A0H1BXQ8</accession>
<evidence type="ECO:0000256" key="5">
    <source>
        <dbReference type="SAM" id="MobiDB-lite"/>
    </source>
</evidence>
<feature type="compositionally biased region" description="Basic and acidic residues" evidence="5">
    <location>
        <begin position="271"/>
        <end position="283"/>
    </location>
</feature>
<feature type="compositionally biased region" description="Polar residues" evidence="5">
    <location>
        <begin position="597"/>
        <end position="610"/>
    </location>
</feature>
<evidence type="ECO:0008006" key="10">
    <source>
        <dbReference type="Google" id="ProtNLM"/>
    </source>
</evidence>
<feature type="compositionally biased region" description="Gly residues" evidence="5">
    <location>
        <begin position="366"/>
        <end position="383"/>
    </location>
</feature>
<proteinExistence type="predicted"/>
<feature type="transmembrane region" description="Helical" evidence="6">
    <location>
        <begin position="121"/>
        <end position="147"/>
    </location>
</feature>
<keyword evidence="3 6" id="KW-1133">Transmembrane helix</keyword>
<keyword evidence="4 6" id="KW-0472">Membrane</keyword>
<dbReference type="GO" id="GO:0032153">
    <property type="term" value="C:cell division site"/>
    <property type="evidence" value="ECO:0007669"/>
    <property type="project" value="TreeGrafter"/>
</dbReference>
<feature type="transmembrane region" description="Helical" evidence="6">
    <location>
        <begin position="153"/>
        <end position="175"/>
    </location>
</feature>
<keyword evidence="7" id="KW-0732">Signal</keyword>
<dbReference type="GO" id="GO:0005886">
    <property type="term" value="C:plasma membrane"/>
    <property type="evidence" value="ECO:0007669"/>
    <property type="project" value="InterPro"/>
</dbReference>
<evidence type="ECO:0000256" key="4">
    <source>
        <dbReference type="ARBA" id="ARBA00023136"/>
    </source>
</evidence>
<feature type="compositionally biased region" description="Polar residues" evidence="5">
    <location>
        <begin position="319"/>
        <end position="328"/>
    </location>
</feature>
<feature type="chain" id="PRO_5005199711" description="Pali-domain-containing protein" evidence="7">
    <location>
        <begin position="27"/>
        <end position="690"/>
    </location>
</feature>